<evidence type="ECO:0000259" key="3">
    <source>
        <dbReference type="Pfam" id="PF01370"/>
    </source>
</evidence>
<name>A0A372IQV1_9BACT</name>
<evidence type="ECO:0000256" key="1">
    <source>
        <dbReference type="ARBA" id="ARBA00022857"/>
    </source>
</evidence>
<dbReference type="InterPro" id="IPR050005">
    <property type="entry name" value="DenD"/>
</dbReference>
<dbReference type="InterPro" id="IPR036291">
    <property type="entry name" value="NAD(P)-bd_dom_sf"/>
</dbReference>
<keyword evidence="2" id="KW-0119">Carbohydrate metabolism</keyword>
<dbReference type="Gene3D" id="3.90.25.10">
    <property type="entry name" value="UDP-galactose 4-epimerase, domain 1"/>
    <property type="match status" value="1"/>
</dbReference>
<keyword evidence="5" id="KW-1185">Reference proteome</keyword>
<dbReference type="SUPFAM" id="SSF51735">
    <property type="entry name" value="NAD(P)-binding Rossmann-fold domains"/>
    <property type="match status" value="1"/>
</dbReference>
<dbReference type="GO" id="GO:0016491">
    <property type="term" value="F:oxidoreductase activity"/>
    <property type="evidence" value="ECO:0007669"/>
    <property type="project" value="InterPro"/>
</dbReference>
<protein>
    <submittedName>
        <fullName evidence="4">NAD-dependent epimerase/dehydratase family protein</fullName>
    </submittedName>
</protein>
<evidence type="ECO:0000313" key="4">
    <source>
        <dbReference type="EMBL" id="RFU17285.1"/>
    </source>
</evidence>
<dbReference type="EMBL" id="QVQT01000003">
    <property type="protein sequence ID" value="RFU17285.1"/>
    <property type="molecule type" value="Genomic_DNA"/>
</dbReference>
<feature type="domain" description="NAD-dependent epimerase/dehydratase" evidence="3">
    <location>
        <begin position="3"/>
        <end position="206"/>
    </location>
</feature>
<dbReference type="PANTHER" id="PTHR43103:SF3">
    <property type="entry name" value="ADP-L-GLYCERO-D-MANNO-HEPTOSE-6-EPIMERASE"/>
    <property type="match status" value="1"/>
</dbReference>
<reference evidence="4 5" key="1">
    <citation type="submission" date="2018-08" db="EMBL/GenBank/DDBJ databases">
        <title>Acidipila sp. 4G-K13, an acidobacterium isolated from forest soil.</title>
        <authorList>
            <person name="Gao Z.-H."/>
            <person name="Qiu L.-H."/>
        </authorList>
    </citation>
    <scope>NUCLEOTIDE SEQUENCE [LARGE SCALE GENOMIC DNA]</scope>
    <source>
        <strain evidence="4 5">4G-K13</strain>
    </source>
</reference>
<dbReference type="NCBIfam" id="NF043036">
    <property type="entry name" value="ErythonDh"/>
    <property type="match status" value="1"/>
</dbReference>
<proteinExistence type="predicted"/>
<keyword evidence="1" id="KW-0521">NADP</keyword>
<accession>A0A372IQV1</accession>
<dbReference type="RefSeq" id="WP_117299826.1">
    <property type="nucleotide sequence ID" value="NZ_QVQT02000003.1"/>
</dbReference>
<dbReference type="OrthoDB" id="9811743at2"/>
<evidence type="ECO:0000313" key="5">
    <source>
        <dbReference type="Proteomes" id="UP000264702"/>
    </source>
</evidence>
<gene>
    <name evidence="4" type="ORF">D0Y96_10475</name>
</gene>
<organism evidence="4 5">
    <name type="scientific">Paracidobacterium acidisoli</name>
    <dbReference type="NCBI Taxonomy" id="2303751"/>
    <lineage>
        <taxon>Bacteria</taxon>
        <taxon>Pseudomonadati</taxon>
        <taxon>Acidobacteriota</taxon>
        <taxon>Terriglobia</taxon>
        <taxon>Terriglobales</taxon>
        <taxon>Acidobacteriaceae</taxon>
        <taxon>Paracidobacterium</taxon>
    </lineage>
</organism>
<dbReference type="PANTHER" id="PTHR43103">
    <property type="entry name" value="NUCLEOSIDE-DIPHOSPHATE-SUGAR EPIMERASE"/>
    <property type="match status" value="1"/>
</dbReference>
<dbReference type="AlphaFoldDB" id="A0A372IQV1"/>
<dbReference type="Gene3D" id="3.40.50.720">
    <property type="entry name" value="NAD(P)-binding Rossmann-like Domain"/>
    <property type="match status" value="1"/>
</dbReference>
<dbReference type="InterPro" id="IPR001509">
    <property type="entry name" value="Epimerase_deHydtase"/>
</dbReference>
<comment type="caution">
    <text evidence="4">The sequence shown here is derived from an EMBL/GenBank/DDBJ whole genome shotgun (WGS) entry which is preliminary data.</text>
</comment>
<dbReference type="Pfam" id="PF01370">
    <property type="entry name" value="Epimerase"/>
    <property type="match status" value="1"/>
</dbReference>
<sequence length="324" mass="34825">MRILITGGAGFLGARLAGILLQRGVIAKAPIRELWLADIHEPPLALQADPRVHAVSGDLLEQCRAWKGDRFDLVFHLAAAVSGECEDHFDLGMRSNFDTTRALLEFLRASGASPRLVFASSVAVFGADAALPLPAVVHDDTLPLPQSSYGIQKFMCEQLVADYTRRGFIDGRILRLMTVAIRPGKPNAAASGFLSGIIREPLHGQPAICPVALETPVALASPGRTMEALLAIAEADRESLGGRTAINMPALSVTVGEMLDALERVVGAEARSRVELRSDPRIGRIVGSWPSVIDSERGRRLGLTPDPDFDSVIRQFLSEDVGAR</sequence>
<dbReference type="Proteomes" id="UP000264702">
    <property type="component" value="Unassembled WGS sequence"/>
</dbReference>
<evidence type="ECO:0000256" key="2">
    <source>
        <dbReference type="ARBA" id="ARBA00023277"/>
    </source>
</evidence>